<sequence>MHIKSGKIVNQKFINLSNLSSGYYLLKIFSKNTVITKKIMLK</sequence>
<evidence type="ECO:0000259" key="2">
    <source>
        <dbReference type="Pfam" id="PF18962"/>
    </source>
</evidence>
<evidence type="ECO:0000313" key="3">
    <source>
        <dbReference type="EMBL" id="QHI34792.1"/>
    </source>
</evidence>
<accession>A0A7L4ZD52</accession>
<protein>
    <recommendedName>
        <fullName evidence="2">Secretion system C-terminal sorting domain-containing protein</fullName>
    </recommendedName>
</protein>
<keyword evidence="4" id="KW-1185">Reference proteome</keyword>
<proteinExistence type="predicted"/>
<dbReference type="InterPro" id="IPR026444">
    <property type="entry name" value="Secre_tail"/>
</dbReference>
<feature type="domain" description="Secretion system C-terminal sorting" evidence="2">
    <location>
        <begin position="7"/>
        <end position="40"/>
    </location>
</feature>
<reference evidence="3 4" key="1">
    <citation type="journal article" date="2013" name="Int. J. Syst. Evol. Microbiol.">
        <title>Kordia antarctica sp. nov., isolated from Antarctic seawater.</title>
        <authorList>
            <person name="Baek K."/>
            <person name="Choi A."/>
            <person name="Kang I."/>
            <person name="Lee K."/>
            <person name="Cho J.C."/>
        </authorList>
    </citation>
    <scope>NUCLEOTIDE SEQUENCE [LARGE SCALE GENOMIC DNA]</scope>
    <source>
        <strain evidence="3 4">IMCC3317</strain>
    </source>
</reference>
<gene>
    <name evidence="3" type="ORF">IMCC3317_01360</name>
</gene>
<dbReference type="KEGG" id="kan:IMCC3317_01360"/>
<dbReference type="EMBL" id="CP019288">
    <property type="protein sequence ID" value="QHI34792.1"/>
    <property type="molecule type" value="Genomic_DNA"/>
</dbReference>
<dbReference type="AlphaFoldDB" id="A0A7L4ZD52"/>
<evidence type="ECO:0000313" key="4">
    <source>
        <dbReference type="Proteomes" id="UP000464657"/>
    </source>
</evidence>
<dbReference type="Pfam" id="PF18962">
    <property type="entry name" value="Por_Secre_tail"/>
    <property type="match status" value="1"/>
</dbReference>
<name>A0A7L4ZD52_9FLAO</name>
<dbReference type="NCBIfam" id="TIGR04183">
    <property type="entry name" value="Por_Secre_tail"/>
    <property type="match status" value="1"/>
</dbReference>
<keyword evidence="1" id="KW-0732">Signal</keyword>
<dbReference type="Proteomes" id="UP000464657">
    <property type="component" value="Chromosome"/>
</dbReference>
<organism evidence="3 4">
    <name type="scientific">Kordia antarctica</name>
    <dbReference type="NCBI Taxonomy" id="1218801"/>
    <lineage>
        <taxon>Bacteria</taxon>
        <taxon>Pseudomonadati</taxon>
        <taxon>Bacteroidota</taxon>
        <taxon>Flavobacteriia</taxon>
        <taxon>Flavobacteriales</taxon>
        <taxon>Flavobacteriaceae</taxon>
        <taxon>Kordia</taxon>
    </lineage>
</organism>
<evidence type="ECO:0000256" key="1">
    <source>
        <dbReference type="ARBA" id="ARBA00022729"/>
    </source>
</evidence>